<comment type="caution">
    <text evidence="6">The sequence shown here is derived from an EMBL/GenBank/DDBJ whole genome shotgun (WGS) entry which is preliminary data.</text>
</comment>
<accession>A0ABP6WN12</accession>
<proteinExistence type="inferred from homology"/>
<evidence type="ECO:0000256" key="4">
    <source>
        <dbReference type="ARBA" id="ARBA00023136"/>
    </source>
</evidence>
<name>A0ABP6WN12_9FLAO</name>
<evidence type="ECO:0000256" key="1">
    <source>
        <dbReference type="ARBA" id="ARBA00004141"/>
    </source>
</evidence>
<organism evidence="6 7">
    <name type="scientific">Snuella lapsa</name>
    <dbReference type="NCBI Taxonomy" id="870481"/>
    <lineage>
        <taxon>Bacteria</taxon>
        <taxon>Pseudomonadati</taxon>
        <taxon>Bacteroidota</taxon>
        <taxon>Flavobacteriia</taxon>
        <taxon>Flavobacteriales</taxon>
        <taxon>Flavobacteriaceae</taxon>
        <taxon>Snuella</taxon>
    </lineage>
</organism>
<evidence type="ECO:0000256" key="3">
    <source>
        <dbReference type="ARBA" id="ARBA00022989"/>
    </source>
</evidence>
<feature type="transmembrane region" description="Helical" evidence="5">
    <location>
        <begin position="78"/>
        <end position="98"/>
    </location>
</feature>
<dbReference type="PANTHER" id="PTHR43701:SF2">
    <property type="entry name" value="MEMBRANE TRANSPORTER PROTEIN YJNA-RELATED"/>
    <property type="match status" value="1"/>
</dbReference>
<dbReference type="Pfam" id="PF01925">
    <property type="entry name" value="TauE"/>
    <property type="match status" value="1"/>
</dbReference>
<evidence type="ECO:0000313" key="7">
    <source>
        <dbReference type="Proteomes" id="UP001500954"/>
    </source>
</evidence>
<keyword evidence="2 5" id="KW-0812">Transmembrane</keyword>
<keyword evidence="5" id="KW-1003">Cell membrane</keyword>
<comment type="subcellular location">
    <subcellularLocation>
        <location evidence="5">Cell membrane</location>
        <topology evidence="5">Multi-pass membrane protein</topology>
    </subcellularLocation>
    <subcellularLocation>
        <location evidence="1">Membrane</location>
        <topology evidence="1">Multi-pass membrane protein</topology>
    </subcellularLocation>
</comment>
<reference evidence="7" key="1">
    <citation type="journal article" date="2019" name="Int. J. Syst. Evol. Microbiol.">
        <title>The Global Catalogue of Microorganisms (GCM) 10K type strain sequencing project: providing services to taxonomists for standard genome sequencing and annotation.</title>
        <authorList>
            <consortium name="The Broad Institute Genomics Platform"/>
            <consortium name="The Broad Institute Genome Sequencing Center for Infectious Disease"/>
            <person name="Wu L."/>
            <person name="Ma J."/>
        </authorList>
    </citation>
    <scope>NUCLEOTIDE SEQUENCE [LARGE SCALE GENOMIC DNA]</scope>
    <source>
        <strain evidence="7">JCM 17111</strain>
    </source>
</reference>
<keyword evidence="4 5" id="KW-0472">Membrane</keyword>
<feature type="transmembrane region" description="Helical" evidence="5">
    <location>
        <begin position="47"/>
        <end position="66"/>
    </location>
</feature>
<dbReference type="InterPro" id="IPR002781">
    <property type="entry name" value="TM_pro_TauE-like"/>
</dbReference>
<sequence length="124" mass="13269">MKMTTSTIITLIVIGLLTGIFSGLLGVGGGLIMIPMFVFFLGFSQHAAQGMSLAVMLPPVTFLAVRNYYKAGVIDWKIALIVAVLFIIGGYFGSKIALNLNQQTLKKVFGVFVIIAGVKMLLGK</sequence>
<evidence type="ECO:0000256" key="5">
    <source>
        <dbReference type="RuleBase" id="RU363041"/>
    </source>
</evidence>
<dbReference type="Proteomes" id="UP001500954">
    <property type="component" value="Unassembled WGS sequence"/>
</dbReference>
<feature type="transmembrane region" description="Helical" evidence="5">
    <location>
        <begin position="104"/>
        <end position="122"/>
    </location>
</feature>
<keyword evidence="3 5" id="KW-1133">Transmembrane helix</keyword>
<dbReference type="EMBL" id="BAABCY010000004">
    <property type="protein sequence ID" value="GAA3552835.1"/>
    <property type="molecule type" value="Genomic_DNA"/>
</dbReference>
<evidence type="ECO:0000256" key="2">
    <source>
        <dbReference type="ARBA" id="ARBA00022692"/>
    </source>
</evidence>
<protein>
    <recommendedName>
        <fullName evidence="5">Probable membrane transporter protein</fullName>
    </recommendedName>
</protein>
<dbReference type="InterPro" id="IPR051598">
    <property type="entry name" value="TSUP/Inactive_protease-like"/>
</dbReference>
<feature type="transmembrane region" description="Helical" evidence="5">
    <location>
        <begin position="12"/>
        <end position="41"/>
    </location>
</feature>
<gene>
    <name evidence="6" type="ORF">GCM10022395_00470</name>
</gene>
<comment type="similarity">
    <text evidence="5">Belongs to the 4-toluene sulfonate uptake permease (TSUP) (TC 2.A.102) family.</text>
</comment>
<keyword evidence="7" id="KW-1185">Reference proteome</keyword>
<evidence type="ECO:0000313" key="6">
    <source>
        <dbReference type="EMBL" id="GAA3552835.1"/>
    </source>
</evidence>
<dbReference type="PANTHER" id="PTHR43701">
    <property type="entry name" value="MEMBRANE TRANSPORTER PROTEIN MJ0441-RELATED"/>
    <property type="match status" value="1"/>
</dbReference>